<sequence>MEVKRWPIWFIAFSLMVLFTLLTVYFVRSKNPAGAVISVMLAFFSIYLGMKLAGIEKREEEKIREMKVLTLTVEIYAPIIAAFSVWKLASSYGTKEFELLNRYFFVAVQLLIYSYLTAMLYHWLKK</sequence>
<name>A0A7C5P912_THELI</name>
<feature type="transmembrane region" description="Helical" evidence="1">
    <location>
        <begin position="66"/>
        <end position="83"/>
    </location>
</feature>
<protein>
    <recommendedName>
        <fullName evidence="3">DUF2178 domain-containing protein</fullName>
    </recommendedName>
</protein>
<keyword evidence="1" id="KW-1133">Transmembrane helix</keyword>
<comment type="caution">
    <text evidence="2">The sequence shown here is derived from an EMBL/GenBank/DDBJ whole genome shotgun (WGS) entry which is preliminary data.</text>
</comment>
<keyword evidence="1" id="KW-0812">Transmembrane</keyword>
<organism evidence="2">
    <name type="scientific">Thermococcus litoralis</name>
    <dbReference type="NCBI Taxonomy" id="2265"/>
    <lineage>
        <taxon>Archaea</taxon>
        <taxon>Methanobacteriati</taxon>
        <taxon>Methanobacteriota</taxon>
        <taxon>Thermococci</taxon>
        <taxon>Thermococcales</taxon>
        <taxon>Thermococcaceae</taxon>
        <taxon>Thermococcus</taxon>
    </lineage>
</organism>
<dbReference type="EMBL" id="DRTU01000053">
    <property type="protein sequence ID" value="HHI00072.1"/>
    <property type="molecule type" value="Genomic_DNA"/>
</dbReference>
<dbReference type="AlphaFoldDB" id="A0A7C5P912"/>
<evidence type="ECO:0008006" key="3">
    <source>
        <dbReference type="Google" id="ProtNLM"/>
    </source>
</evidence>
<feature type="transmembrane region" description="Helical" evidence="1">
    <location>
        <begin position="7"/>
        <end position="27"/>
    </location>
</feature>
<keyword evidence="1" id="KW-0472">Membrane</keyword>
<feature type="transmembrane region" description="Helical" evidence="1">
    <location>
        <begin position="103"/>
        <end position="124"/>
    </location>
</feature>
<evidence type="ECO:0000313" key="2">
    <source>
        <dbReference type="EMBL" id="HHI00072.1"/>
    </source>
</evidence>
<proteinExistence type="predicted"/>
<evidence type="ECO:0000256" key="1">
    <source>
        <dbReference type="SAM" id="Phobius"/>
    </source>
</evidence>
<reference evidence="2" key="1">
    <citation type="journal article" date="2020" name="mSystems">
        <title>Genome- and Community-Level Interaction Insights into Carbon Utilization and Element Cycling Functions of Hydrothermarchaeota in Hydrothermal Sediment.</title>
        <authorList>
            <person name="Zhou Z."/>
            <person name="Liu Y."/>
            <person name="Xu W."/>
            <person name="Pan J."/>
            <person name="Luo Z.H."/>
            <person name="Li M."/>
        </authorList>
    </citation>
    <scope>NUCLEOTIDE SEQUENCE [LARGE SCALE GENOMIC DNA]</scope>
    <source>
        <strain evidence="2">HyVt-93</strain>
    </source>
</reference>
<feature type="transmembrane region" description="Helical" evidence="1">
    <location>
        <begin position="33"/>
        <end position="54"/>
    </location>
</feature>
<dbReference type="Proteomes" id="UP000886217">
    <property type="component" value="Unassembled WGS sequence"/>
</dbReference>
<accession>A0A7C5P912</accession>
<gene>
    <name evidence="2" type="ORF">ENL40_01120</name>
</gene>